<evidence type="ECO:0000313" key="3">
    <source>
        <dbReference type="Proteomes" id="UP001341840"/>
    </source>
</evidence>
<evidence type="ECO:0000259" key="1">
    <source>
        <dbReference type="Pfam" id="PF25797"/>
    </source>
</evidence>
<dbReference type="PANTHER" id="PTHR45654:SF9">
    <property type="entry name" value="HOMEOBOX-LEUCINE ZIPPER PROTEIN HDG10-RELATED"/>
    <property type="match status" value="1"/>
</dbReference>
<dbReference type="Proteomes" id="UP001341840">
    <property type="component" value="Unassembled WGS sequence"/>
</dbReference>
<organism evidence="2 3">
    <name type="scientific">Stylosanthes scabra</name>
    <dbReference type="NCBI Taxonomy" id="79078"/>
    <lineage>
        <taxon>Eukaryota</taxon>
        <taxon>Viridiplantae</taxon>
        <taxon>Streptophyta</taxon>
        <taxon>Embryophyta</taxon>
        <taxon>Tracheophyta</taxon>
        <taxon>Spermatophyta</taxon>
        <taxon>Magnoliopsida</taxon>
        <taxon>eudicotyledons</taxon>
        <taxon>Gunneridae</taxon>
        <taxon>Pentapetalae</taxon>
        <taxon>rosids</taxon>
        <taxon>fabids</taxon>
        <taxon>Fabales</taxon>
        <taxon>Fabaceae</taxon>
        <taxon>Papilionoideae</taxon>
        <taxon>50 kb inversion clade</taxon>
        <taxon>dalbergioids sensu lato</taxon>
        <taxon>Dalbergieae</taxon>
        <taxon>Pterocarpus clade</taxon>
        <taxon>Stylosanthes</taxon>
    </lineage>
</organism>
<dbReference type="EMBL" id="JASCZI010031440">
    <property type="protein sequence ID" value="MED6126773.1"/>
    <property type="molecule type" value="Genomic_DNA"/>
</dbReference>
<accession>A0ABU6RSZ0</accession>
<reference evidence="2 3" key="1">
    <citation type="journal article" date="2023" name="Plants (Basel)">
        <title>Bridging the Gap: Combining Genomics and Transcriptomics Approaches to Understand Stylosanthes scabra, an Orphan Legume from the Brazilian Caatinga.</title>
        <authorList>
            <person name="Ferreira-Neto J.R.C."/>
            <person name="da Silva M.D."/>
            <person name="Binneck E."/>
            <person name="de Melo N.F."/>
            <person name="da Silva R.H."/>
            <person name="de Melo A.L.T.M."/>
            <person name="Pandolfi V."/>
            <person name="Bustamante F.O."/>
            <person name="Brasileiro-Vidal A.C."/>
            <person name="Benko-Iseppon A.M."/>
        </authorList>
    </citation>
    <scope>NUCLEOTIDE SEQUENCE [LARGE SCALE GENOMIC DNA]</scope>
    <source>
        <tissue evidence="2">Leaves</tissue>
    </source>
</reference>
<protein>
    <recommendedName>
        <fullName evidence="1">HD-Zip IV C-terminal domain-containing protein</fullName>
    </recommendedName>
</protein>
<comment type="caution">
    <text evidence="2">The sequence shown here is derived from an EMBL/GenBank/DDBJ whole genome shotgun (WGS) entry which is preliminary data.</text>
</comment>
<evidence type="ECO:0000313" key="2">
    <source>
        <dbReference type="EMBL" id="MED6126773.1"/>
    </source>
</evidence>
<dbReference type="InterPro" id="IPR057993">
    <property type="entry name" value="HD-Zip_IV_C"/>
</dbReference>
<gene>
    <name evidence="2" type="ORF">PIB30_081729</name>
</gene>
<keyword evidence="3" id="KW-1185">Reference proteome</keyword>
<name>A0ABU6RSZ0_9FABA</name>
<feature type="domain" description="HD-Zip IV C-terminal" evidence="1">
    <location>
        <begin position="1"/>
        <end position="159"/>
    </location>
</feature>
<sequence length="179" mass="19327">MSGRVELPELSVEYNNGVRIAARRCREKGQPNGTIMMAATSVWLPHHYHTVFQFLTDVNKRTQWDVMSCISPVHKIAHISNGIHPGNNISIIQPFIPSENNAIIIQESFIDSVGSYIVYAPSDFDAINVVINGGDPSTIPVLPSGFVVCGDGRESMMSNSSIAPSIFGGAAGSVTDQLL</sequence>
<proteinExistence type="predicted"/>
<dbReference type="Pfam" id="PF25797">
    <property type="entry name" value="PDF2_C"/>
    <property type="match status" value="1"/>
</dbReference>
<dbReference type="PANTHER" id="PTHR45654">
    <property type="entry name" value="HOMEOBOX-LEUCINE ZIPPER PROTEIN MERISTEM L1"/>
    <property type="match status" value="1"/>
</dbReference>
<dbReference type="SUPFAM" id="SSF55961">
    <property type="entry name" value="Bet v1-like"/>
    <property type="match status" value="1"/>
</dbReference>
<dbReference type="InterPro" id="IPR042160">
    <property type="entry name" value="HD-Zip_IV"/>
</dbReference>